<evidence type="ECO:0000256" key="1">
    <source>
        <dbReference type="SAM" id="MobiDB-lite"/>
    </source>
</evidence>
<dbReference type="EnsemblMetazoa" id="GPAI012120-RA">
    <property type="protein sequence ID" value="GPAI012120-PA"/>
    <property type="gene ID" value="GPAI012120"/>
</dbReference>
<reference evidence="2" key="2">
    <citation type="submission" date="2020-05" db="UniProtKB">
        <authorList>
            <consortium name="EnsemblMetazoa"/>
        </authorList>
    </citation>
    <scope>IDENTIFICATION</scope>
    <source>
        <strain evidence="2">IAEA</strain>
    </source>
</reference>
<evidence type="ECO:0000313" key="3">
    <source>
        <dbReference type="Proteomes" id="UP000092445"/>
    </source>
</evidence>
<keyword evidence="3" id="KW-1185">Reference proteome</keyword>
<dbReference type="VEuPathDB" id="VectorBase:GPAI012120"/>
<proteinExistence type="predicted"/>
<sequence>MPYKNRLKISDIRHQSLKSLPNAIVLPSPSPPTSAPLFSSSASSSSSTQFKQSKCLATFAFVRQRLIRGKYEVNTVVITTNFDHQIHIDKAKISGYRERKEF</sequence>
<name>A0A1A9ZEE2_GLOPL</name>
<reference evidence="3" key="1">
    <citation type="submission" date="2014-03" db="EMBL/GenBank/DDBJ databases">
        <authorList>
            <person name="Aksoy S."/>
            <person name="Warren W."/>
            <person name="Wilson R.K."/>
        </authorList>
    </citation>
    <scope>NUCLEOTIDE SEQUENCE [LARGE SCALE GENOMIC DNA]</scope>
    <source>
        <strain evidence="3">IAEA</strain>
    </source>
</reference>
<dbReference type="AlphaFoldDB" id="A0A1A9ZEE2"/>
<feature type="region of interest" description="Disordered" evidence="1">
    <location>
        <begin position="22"/>
        <end position="52"/>
    </location>
</feature>
<organism evidence="2 3">
    <name type="scientific">Glossina pallidipes</name>
    <name type="common">Tsetse fly</name>
    <dbReference type="NCBI Taxonomy" id="7398"/>
    <lineage>
        <taxon>Eukaryota</taxon>
        <taxon>Metazoa</taxon>
        <taxon>Ecdysozoa</taxon>
        <taxon>Arthropoda</taxon>
        <taxon>Hexapoda</taxon>
        <taxon>Insecta</taxon>
        <taxon>Pterygota</taxon>
        <taxon>Neoptera</taxon>
        <taxon>Endopterygota</taxon>
        <taxon>Diptera</taxon>
        <taxon>Brachycera</taxon>
        <taxon>Muscomorpha</taxon>
        <taxon>Hippoboscoidea</taxon>
        <taxon>Glossinidae</taxon>
        <taxon>Glossina</taxon>
    </lineage>
</organism>
<feature type="compositionally biased region" description="Low complexity" evidence="1">
    <location>
        <begin position="35"/>
        <end position="52"/>
    </location>
</feature>
<dbReference type="Proteomes" id="UP000092445">
    <property type="component" value="Unassembled WGS sequence"/>
</dbReference>
<protein>
    <submittedName>
        <fullName evidence="2">Uncharacterized protein</fullName>
    </submittedName>
</protein>
<evidence type="ECO:0000313" key="2">
    <source>
        <dbReference type="EnsemblMetazoa" id="GPAI012120-PA"/>
    </source>
</evidence>
<accession>A0A1A9ZEE2</accession>